<reference evidence="3 4" key="1">
    <citation type="submission" date="2020-07" db="EMBL/GenBank/DDBJ databases">
        <title>Genome of Haloechinothrix sp.</title>
        <authorList>
            <person name="Tang S.-K."/>
            <person name="Yang L."/>
            <person name="Zhu W.-Y."/>
        </authorList>
    </citation>
    <scope>NUCLEOTIDE SEQUENCE [LARGE SCALE GENOMIC DNA]</scope>
    <source>
        <strain evidence="3 4">YIM 98757</strain>
    </source>
</reference>
<dbReference type="InterPro" id="IPR037883">
    <property type="entry name" value="Knr4/Smi1-like_sf"/>
</dbReference>
<gene>
    <name evidence="3" type="ORF">H0B56_08550</name>
</gene>
<organism evidence="3 4">
    <name type="scientific">Haloechinothrix aidingensis</name>
    <dbReference type="NCBI Taxonomy" id="2752311"/>
    <lineage>
        <taxon>Bacteria</taxon>
        <taxon>Bacillati</taxon>
        <taxon>Actinomycetota</taxon>
        <taxon>Actinomycetes</taxon>
        <taxon>Pseudonocardiales</taxon>
        <taxon>Pseudonocardiaceae</taxon>
        <taxon>Haloechinothrix</taxon>
    </lineage>
</organism>
<dbReference type="AlphaFoldDB" id="A0A837ZZB8"/>
<dbReference type="EMBL" id="JACCKD010000003">
    <property type="protein sequence ID" value="MBA0125584.1"/>
    <property type="molecule type" value="Genomic_DNA"/>
</dbReference>
<keyword evidence="4" id="KW-1185">Reference proteome</keyword>
<name>A0A837ZZB8_9PSEU</name>
<dbReference type="Pfam" id="PF09346">
    <property type="entry name" value="SMI1_KNR4"/>
    <property type="match status" value="1"/>
</dbReference>
<accession>A0A837ZZB8</accession>
<evidence type="ECO:0000256" key="1">
    <source>
        <dbReference type="SAM" id="MobiDB-lite"/>
    </source>
</evidence>
<dbReference type="Gene3D" id="3.40.1580.10">
    <property type="entry name" value="SMI1/KNR4-like"/>
    <property type="match status" value="1"/>
</dbReference>
<evidence type="ECO:0000313" key="3">
    <source>
        <dbReference type="EMBL" id="MBA0125584.1"/>
    </source>
</evidence>
<evidence type="ECO:0000259" key="2">
    <source>
        <dbReference type="SMART" id="SM00860"/>
    </source>
</evidence>
<protein>
    <submittedName>
        <fullName evidence="3">SMI1/KNR4 family protein</fullName>
    </submittedName>
</protein>
<sequence length="410" mass="43270">MYPPHGPVPAPPVTDWDPDSYVELAASTALTAPPARLAATVGHAAVLLAGCGFAGESDRLITTWRRTAGSAVEELFTDAVTRRAVVVLAAHRPAVPGWAAELVPPDLNAEQRAHRAYLSRRQHAPSDLLGRLVGDAGAEAATELAGDLASSDARSGDGAEPEPADPLRPIAAEADDAALAGDIELARAALHRWAFAARGRAWPPVAMLAGCRNLAGLLLEGALAGPLGVGDSWAQRCAGELQAVLRGRHPREHRDRSGERTMGELVSAILAARHHPDVEPPPVPSPAPEHRVSEAERTLGVALPADYREFLRTCDGLPSDVVFPRLLGAAELYSSTERGIVISAPGPTGVLVLLVRGRSAARTGARDDGAAGRGATTWYAAEWDPQLGTSMHTGFRPLLERHLHLLEQCR</sequence>
<comment type="caution">
    <text evidence="3">The sequence shown here is derived from an EMBL/GenBank/DDBJ whole genome shotgun (WGS) entry which is preliminary data.</text>
</comment>
<proteinExistence type="predicted"/>
<evidence type="ECO:0000313" key="4">
    <source>
        <dbReference type="Proteomes" id="UP000582974"/>
    </source>
</evidence>
<dbReference type="SMART" id="SM00860">
    <property type="entry name" value="SMI1_KNR4"/>
    <property type="match status" value="1"/>
</dbReference>
<dbReference type="RefSeq" id="WP_180892457.1">
    <property type="nucleotide sequence ID" value="NZ_JACCKD010000003.1"/>
</dbReference>
<feature type="domain" description="Knr4/Smi1-like" evidence="2">
    <location>
        <begin position="286"/>
        <end position="381"/>
    </location>
</feature>
<dbReference type="InterPro" id="IPR018958">
    <property type="entry name" value="Knr4/Smi1-like_dom"/>
</dbReference>
<feature type="region of interest" description="Disordered" evidence="1">
    <location>
        <begin position="145"/>
        <end position="167"/>
    </location>
</feature>
<dbReference type="Proteomes" id="UP000582974">
    <property type="component" value="Unassembled WGS sequence"/>
</dbReference>
<dbReference type="SUPFAM" id="SSF160631">
    <property type="entry name" value="SMI1/KNR4-like"/>
    <property type="match status" value="1"/>
</dbReference>